<dbReference type="VEuPathDB" id="FungiDB:MMYC01_209044"/>
<dbReference type="EMBL" id="LCTW02000072">
    <property type="protein sequence ID" value="KXX80000.1"/>
    <property type="molecule type" value="Genomic_DNA"/>
</dbReference>
<dbReference type="Pfam" id="PF13649">
    <property type="entry name" value="Methyltransf_25"/>
    <property type="match status" value="1"/>
</dbReference>
<dbReference type="Gene3D" id="3.40.50.150">
    <property type="entry name" value="Vaccinia Virus protein VP39"/>
    <property type="match status" value="1"/>
</dbReference>
<keyword evidence="3" id="KW-0830">Ubiquinone</keyword>
<reference evidence="3" key="2">
    <citation type="submission" date="2015-06" db="EMBL/GenBank/DDBJ databases">
        <authorList>
            <person name="Hoefler B.C."/>
            <person name="Straight P.D."/>
        </authorList>
    </citation>
    <scope>NUCLEOTIDE SEQUENCE [LARGE SCALE GENOMIC DNA]</scope>
    <source>
        <strain evidence="3">Mm55</strain>
    </source>
</reference>
<dbReference type="OrthoDB" id="3647at2759"/>
<keyword evidence="5" id="KW-1185">Reference proteome</keyword>
<evidence type="ECO:0000313" key="3">
    <source>
        <dbReference type="EMBL" id="KXX74878.1"/>
    </source>
</evidence>
<keyword evidence="3" id="KW-0489">Methyltransferase</keyword>
<dbReference type="InterPro" id="IPR041698">
    <property type="entry name" value="Methyltransf_25"/>
</dbReference>
<dbReference type="SUPFAM" id="SSF53335">
    <property type="entry name" value="S-adenosyl-L-methionine-dependent methyltransferases"/>
    <property type="match status" value="1"/>
</dbReference>
<name>A0A175VTN2_9PEZI</name>
<dbReference type="PANTHER" id="PTHR43591">
    <property type="entry name" value="METHYLTRANSFERASE"/>
    <property type="match status" value="1"/>
</dbReference>
<reference evidence="5" key="1">
    <citation type="submission" date="2015-06" db="EMBL/GenBank/DDBJ databases">
        <authorList>
            <person name="van de Sande W.W.J."/>
        </authorList>
    </citation>
    <scope>NUCLEOTIDE SEQUENCE [LARGE SCALE GENOMIC DNA]</scope>
    <source>
        <strain evidence="5">mm55</strain>
    </source>
</reference>
<dbReference type="EMBL" id="LCTW02000312">
    <property type="protein sequence ID" value="KXX74878.1"/>
    <property type="molecule type" value="Genomic_DNA"/>
</dbReference>
<organism evidence="3 5">
    <name type="scientific">Madurella mycetomatis</name>
    <dbReference type="NCBI Taxonomy" id="100816"/>
    <lineage>
        <taxon>Eukaryota</taxon>
        <taxon>Fungi</taxon>
        <taxon>Dikarya</taxon>
        <taxon>Ascomycota</taxon>
        <taxon>Pezizomycotina</taxon>
        <taxon>Sordariomycetes</taxon>
        <taxon>Sordariomycetidae</taxon>
        <taxon>Sordariales</taxon>
        <taxon>Sordariales incertae sedis</taxon>
        <taxon>Madurella</taxon>
    </lineage>
</organism>
<evidence type="ECO:0000313" key="4">
    <source>
        <dbReference type="EMBL" id="KXX80000.1"/>
    </source>
</evidence>
<dbReference type="AlphaFoldDB" id="A0A175VTN2"/>
<dbReference type="InterPro" id="IPR029063">
    <property type="entry name" value="SAM-dependent_MTases_sf"/>
</dbReference>
<reference evidence="3 5" key="3">
    <citation type="submission" date="2016-01" db="EMBL/GenBank/DDBJ databases">
        <title>Madurella mycetomatis genome sequencing.</title>
        <authorList>
            <person name="Van De Sande W."/>
        </authorList>
    </citation>
    <scope>NUCLEOTIDE SEQUENCE [LARGE SCALE GENOMIC DNA]</scope>
    <source>
        <strain evidence="5">mm55</strain>
        <strain evidence="3">Mm55</strain>
    </source>
</reference>
<evidence type="ECO:0000259" key="2">
    <source>
        <dbReference type="Pfam" id="PF13649"/>
    </source>
</evidence>
<dbReference type="GO" id="GO:0032259">
    <property type="term" value="P:methylation"/>
    <property type="evidence" value="ECO:0007669"/>
    <property type="project" value="UniProtKB-KW"/>
</dbReference>
<evidence type="ECO:0000313" key="5">
    <source>
        <dbReference type="Proteomes" id="UP000078237"/>
    </source>
</evidence>
<sequence length="262" mass="28417">MPASEQAKEDYDKAADAYDGYGEVPSGRLESELIQLALGDCTGLFVLDLGGGTGRHARKALELGATGVDVVDISAGMLNAGQRQAERDNSSGNYKLRFFEADVAQPLGHLPLLAEGYDVVMGNWIFSFAGSVATLESMFRNIRQYLKPGGRFIGVRDADPWSPVLQSGKYGGICRDIKKIPGGVEYVCVLQSTPPVEFVGRCLETIYSGSKEMYEKFGLQEVEIVPYTSAPVVQSDPDFWEEFLRRPCLAVVKAVASTGGIE</sequence>
<keyword evidence="3" id="KW-0808">Transferase</keyword>
<dbReference type="CDD" id="cd02440">
    <property type="entry name" value="AdoMet_MTases"/>
    <property type="match status" value="1"/>
</dbReference>
<dbReference type="Proteomes" id="UP000078237">
    <property type="component" value="Unassembled WGS sequence"/>
</dbReference>
<protein>
    <submittedName>
        <fullName evidence="3">Ubiquinone/menaquinone biosynthesis C-methyltransferase UbiE</fullName>
    </submittedName>
</protein>
<proteinExistence type="inferred from homology"/>
<dbReference type="GO" id="GO:0008168">
    <property type="term" value="F:methyltransferase activity"/>
    <property type="evidence" value="ECO:0007669"/>
    <property type="project" value="UniProtKB-KW"/>
</dbReference>
<evidence type="ECO:0000256" key="1">
    <source>
        <dbReference type="ARBA" id="ARBA00038158"/>
    </source>
</evidence>
<dbReference type="VEuPathDB" id="FungiDB:MMYC01_202397"/>
<feature type="domain" description="Methyltransferase" evidence="2">
    <location>
        <begin position="46"/>
        <end position="150"/>
    </location>
</feature>
<accession>A0A175VTN2</accession>
<comment type="similarity">
    <text evidence="1">Belongs to the methyltransferase superfamily. LaeA methyltransferase family.</text>
</comment>
<comment type="caution">
    <text evidence="3">The sequence shown here is derived from an EMBL/GenBank/DDBJ whole genome shotgun (WGS) entry which is preliminary data.</text>
</comment>
<gene>
    <name evidence="4" type="ORF">MMYC01_202397</name>
    <name evidence="3" type="ORF">MMYC01_209044</name>
</gene>